<evidence type="ECO:0000313" key="2">
    <source>
        <dbReference type="EMBL" id="AGO81889.1"/>
    </source>
</evidence>
<protein>
    <submittedName>
        <fullName evidence="2">BTB/POZ domain containing protein</fullName>
    </submittedName>
</protein>
<dbReference type="Pfam" id="PF02214">
    <property type="entry name" value="BTB_2"/>
    <property type="match status" value="1"/>
</dbReference>
<name>S4VV74_9VIRU</name>
<dbReference type="Proteomes" id="UP000201566">
    <property type="component" value="Segment"/>
</dbReference>
<dbReference type="GeneID" id="16512387"/>
<organism evidence="2 3">
    <name type="scientific">Pandoravirus dulcis</name>
    <dbReference type="NCBI Taxonomy" id="1349409"/>
    <lineage>
        <taxon>Viruses</taxon>
        <taxon>Pandoravirus</taxon>
    </lineage>
</organism>
<dbReference type="InterPro" id="IPR011333">
    <property type="entry name" value="SKP1/BTB/POZ_sf"/>
</dbReference>
<proteinExistence type="predicted"/>
<dbReference type="Gene3D" id="3.30.710.10">
    <property type="entry name" value="Potassium Channel Kv1.1, Chain A"/>
    <property type="match status" value="1"/>
</dbReference>
<evidence type="ECO:0000259" key="1">
    <source>
        <dbReference type="SMART" id="SM00225"/>
    </source>
</evidence>
<gene>
    <name evidence="2" type="ORF">pdul_cds_18</name>
</gene>
<evidence type="ECO:0000313" key="3">
    <source>
        <dbReference type="Proteomes" id="UP000201566"/>
    </source>
</evidence>
<dbReference type="InterPro" id="IPR000210">
    <property type="entry name" value="BTB/POZ_dom"/>
</dbReference>
<dbReference type="RefSeq" id="YP_008318558.1">
    <property type="nucleotide sequence ID" value="NC_021858.1"/>
</dbReference>
<dbReference type="GO" id="GO:0051260">
    <property type="term" value="P:protein homooligomerization"/>
    <property type="evidence" value="ECO:0007669"/>
    <property type="project" value="InterPro"/>
</dbReference>
<dbReference type="SUPFAM" id="SSF54695">
    <property type="entry name" value="POZ domain"/>
    <property type="match status" value="1"/>
</dbReference>
<dbReference type="EMBL" id="KC977570">
    <property type="protein sequence ID" value="AGO81889.1"/>
    <property type="molecule type" value="Genomic_DNA"/>
</dbReference>
<sequence length="372" mass="39858">MCKMDHAGNHVDHGAPHADIVCLNVGGVRVTTHRSTLAMAPPESLLARAFAPGADPRWRLPRLPDGSHFLDLNPTHFLGALDVLRHGTRALAPLEAHVARGVALVADYLNMPALAAACADDLARREIAAAKPARVRTVSVAVIGADGALPAGGFDLCDWSACSQVYVLDSWPVSRVHEAVAAAAGIEAPRMEVHACWRRITGSVRPCAHVASGDCEVPFDRIEWRGAKSKHVPGHARWVVRDARHVPEGEATAAVALSGGRVPFEPRGERVNVAFKRYDRATGTIGRCVVVGVEPEATVESALPRAMTRLGMAADVHSVSVYREHGFKVKRFDRNQVFSSAYFSIFWIADGDAGKVPPTSAVARPAHLLPPS</sequence>
<dbReference type="SMART" id="SM00225">
    <property type="entry name" value="BTB"/>
    <property type="match status" value="1"/>
</dbReference>
<dbReference type="KEGG" id="vg:16512387"/>
<reference evidence="2 3" key="1">
    <citation type="journal article" date="2013" name="Science">
        <title>Pandoraviruses: amoeba viruses with genomes up to 2.5 Mb reaching that of parasitic eukaryotes.</title>
        <authorList>
            <person name="Philippe N."/>
            <person name="Legendre M."/>
            <person name="Doutre G."/>
            <person name="Coute Y."/>
            <person name="Poirot O."/>
            <person name="Lescot M."/>
            <person name="Arslan D."/>
            <person name="Seltzer V."/>
            <person name="Bertaux L."/>
            <person name="Bruley C."/>
            <person name="Garin J."/>
            <person name="Claverie J.M."/>
            <person name="Abergel C."/>
        </authorList>
    </citation>
    <scope>NUCLEOTIDE SEQUENCE [LARGE SCALE GENOMIC DNA]</scope>
    <source>
        <strain evidence="2">Melbourne</strain>
    </source>
</reference>
<feature type="domain" description="BTB" evidence="1">
    <location>
        <begin position="19"/>
        <end position="126"/>
    </location>
</feature>
<dbReference type="InterPro" id="IPR003131">
    <property type="entry name" value="T1-type_BTB"/>
</dbReference>
<accession>S4VV74</accession>